<evidence type="ECO:0000313" key="4">
    <source>
        <dbReference type="EMBL" id="GEU20814.1"/>
    </source>
</evidence>
<organism evidence="3">
    <name type="scientific">Bacillus anthracis</name>
    <name type="common">anthrax bacterium</name>
    <dbReference type="NCBI Taxonomy" id="1392"/>
    <lineage>
        <taxon>Bacteria</taxon>
        <taxon>Bacillati</taxon>
        <taxon>Bacillota</taxon>
        <taxon>Bacilli</taxon>
        <taxon>Bacillales</taxon>
        <taxon>Bacillaceae</taxon>
        <taxon>Bacillus</taxon>
        <taxon>Bacillus cereus group</taxon>
    </lineage>
</organism>
<sequence length="62" mass="7310">MELCINSPNLSQVYILQRTLNVRIVDIFLKIVDNVDIVVNIPTLLFNENAIFMWISLYLREQ</sequence>
<dbReference type="EMBL" id="BLEW01000007">
    <property type="protein sequence ID" value="GEU21486.1"/>
    <property type="molecule type" value="Genomic_DNA"/>
</dbReference>
<reference evidence="3" key="1">
    <citation type="submission" date="2019-12" db="EMBL/GenBank/DDBJ databases">
        <title>Epidemiological and comparative genomic analysis of Bacillus anthracis isolated from northern Vietnam.</title>
        <authorList>
            <person name="Hoang T.T.H."/>
            <person name="Dang D.A."/>
            <person name="Pham M.H."/>
            <person name="Luong M.H."/>
            <person name="Tran N.D."/>
            <person name="Nguyen T.H."/>
            <person name="Nguyen T.T."/>
            <person name="Inoue S."/>
            <person name="Morikawa S."/>
            <person name="Okutani A."/>
        </authorList>
    </citation>
    <scope>NUCLEOTIDE SEQUENCE</scope>
    <source>
        <strain evidence="2">DB</strain>
        <strain evidence="3">HG</strain>
        <strain evidence="5">LaLC</strain>
        <strain evidence="4">LamDB</strain>
        <strain evidence="6">QuyetLC</strain>
        <strain evidence="1">TuanDB</strain>
    </source>
</reference>
<evidence type="ECO:0000313" key="5">
    <source>
        <dbReference type="EMBL" id="GEU21486.1"/>
    </source>
</evidence>
<name>A0A640M6M1_BACAN</name>
<evidence type="ECO:0000313" key="6">
    <source>
        <dbReference type="EMBL" id="GEU27570.1"/>
    </source>
</evidence>
<dbReference type="EMBL" id="BLET01000043">
    <property type="protein sequence ID" value="GET95632.1"/>
    <property type="molecule type" value="Genomic_DNA"/>
</dbReference>
<dbReference type="EMBL" id="BLEX01000012">
    <property type="protein sequence ID" value="GEU20814.1"/>
    <property type="molecule type" value="Genomic_DNA"/>
</dbReference>
<protein>
    <submittedName>
        <fullName evidence="3">Uncharacterized protein</fullName>
    </submittedName>
</protein>
<dbReference type="EMBL" id="BLEY01000017">
    <property type="protein sequence ID" value="GEU27570.1"/>
    <property type="molecule type" value="Genomic_DNA"/>
</dbReference>
<dbReference type="EMBL" id="BLEV01000010">
    <property type="protein sequence ID" value="GEU09711.1"/>
    <property type="molecule type" value="Genomic_DNA"/>
</dbReference>
<evidence type="ECO:0000313" key="3">
    <source>
        <dbReference type="EMBL" id="GEU09711.1"/>
    </source>
</evidence>
<evidence type="ECO:0000313" key="2">
    <source>
        <dbReference type="EMBL" id="GEU02932.1"/>
    </source>
</evidence>
<reference evidence="3" key="2">
    <citation type="submission" date="2019-12" db="EMBL/GenBank/DDBJ databases">
        <authorList>
            <person name="Hoang T.H.H."/>
            <person name="Okutani A."/>
        </authorList>
    </citation>
    <scope>NUCLEOTIDE SEQUENCE</scope>
    <source>
        <strain evidence="2">DB</strain>
        <strain evidence="3">HG</strain>
        <strain evidence="5">LaLC</strain>
        <strain evidence="4">LamDB</strain>
        <strain evidence="6">QuyetLC</strain>
    </source>
</reference>
<accession>A0A640M6M1</accession>
<comment type="caution">
    <text evidence="3">The sequence shown here is derived from an EMBL/GenBank/DDBJ whole genome shotgun (WGS) entry which is preliminary data.</text>
</comment>
<dbReference type="AlphaFoldDB" id="A0A640M6M1"/>
<evidence type="ECO:0000313" key="1">
    <source>
        <dbReference type="EMBL" id="GET95632.1"/>
    </source>
</evidence>
<dbReference type="EMBL" id="BLEU01000008">
    <property type="protein sequence ID" value="GEU02932.1"/>
    <property type="molecule type" value="Genomic_DNA"/>
</dbReference>
<gene>
    <name evidence="2" type="ORF">DB1_44310</name>
    <name evidence="3" type="ORF">HG1_51960</name>
    <name evidence="5" type="ORF">LaLC_37330</name>
    <name evidence="4" type="ORF">LamDB_54260</name>
    <name evidence="6" type="ORF">QuyetLC_19370</name>
    <name evidence="1" type="ORF">TuanDB_13850</name>
</gene>
<proteinExistence type="predicted"/>